<dbReference type="AlphaFoldDB" id="A0AA36F0D6"/>
<proteinExistence type="predicted"/>
<accession>A0AA36F0D6</accession>
<gene>
    <name evidence="1" type="ORF">OCTVUL_1B004653</name>
</gene>
<organism evidence="1 2">
    <name type="scientific">Octopus vulgaris</name>
    <name type="common">Common octopus</name>
    <dbReference type="NCBI Taxonomy" id="6645"/>
    <lineage>
        <taxon>Eukaryota</taxon>
        <taxon>Metazoa</taxon>
        <taxon>Spiralia</taxon>
        <taxon>Lophotrochozoa</taxon>
        <taxon>Mollusca</taxon>
        <taxon>Cephalopoda</taxon>
        <taxon>Coleoidea</taxon>
        <taxon>Octopodiformes</taxon>
        <taxon>Octopoda</taxon>
        <taxon>Incirrata</taxon>
        <taxon>Octopodidae</taxon>
        <taxon>Octopus</taxon>
    </lineage>
</organism>
<dbReference type="Proteomes" id="UP001162480">
    <property type="component" value="Chromosome 3"/>
</dbReference>
<dbReference type="EMBL" id="OX597816">
    <property type="protein sequence ID" value="CAI9719914.1"/>
    <property type="molecule type" value="Genomic_DNA"/>
</dbReference>
<name>A0AA36F0D6_OCTVU</name>
<reference evidence="1" key="1">
    <citation type="submission" date="2023-08" db="EMBL/GenBank/DDBJ databases">
        <authorList>
            <person name="Alioto T."/>
            <person name="Alioto T."/>
            <person name="Gomez Garrido J."/>
        </authorList>
    </citation>
    <scope>NUCLEOTIDE SEQUENCE</scope>
</reference>
<keyword evidence="2" id="KW-1185">Reference proteome</keyword>
<evidence type="ECO:0000313" key="2">
    <source>
        <dbReference type="Proteomes" id="UP001162480"/>
    </source>
</evidence>
<sequence length="111" mass="12709">MKLYRMKSLTKAAEVEYTTNFITLLSLFKNQEIGHKLDKLCNLQLIITAHERNHFEIGLIIIQVVPVANGLSKTMKSGIEVMAMLLQFQGVDVMPFRAFQEIWTYSSQSSQ</sequence>
<evidence type="ECO:0000313" key="1">
    <source>
        <dbReference type="EMBL" id="CAI9719914.1"/>
    </source>
</evidence>
<protein>
    <submittedName>
        <fullName evidence="1">Uncharacterized protein</fullName>
    </submittedName>
</protein>